<organism evidence="2 3">
    <name type="scientific">Rangifer tarandus platyrhynchus</name>
    <name type="common">Svalbard reindeer</name>
    <dbReference type="NCBI Taxonomy" id="3082113"/>
    <lineage>
        <taxon>Eukaryota</taxon>
        <taxon>Metazoa</taxon>
        <taxon>Chordata</taxon>
        <taxon>Craniata</taxon>
        <taxon>Vertebrata</taxon>
        <taxon>Euteleostomi</taxon>
        <taxon>Mammalia</taxon>
        <taxon>Eutheria</taxon>
        <taxon>Laurasiatheria</taxon>
        <taxon>Artiodactyla</taxon>
        <taxon>Ruminantia</taxon>
        <taxon>Pecora</taxon>
        <taxon>Cervidae</taxon>
        <taxon>Odocoileinae</taxon>
        <taxon>Rangifer</taxon>
    </lineage>
</organism>
<feature type="compositionally biased region" description="Pro residues" evidence="1">
    <location>
        <begin position="111"/>
        <end position="132"/>
    </location>
</feature>
<evidence type="ECO:0000256" key="1">
    <source>
        <dbReference type="SAM" id="MobiDB-lite"/>
    </source>
</evidence>
<feature type="compositionally biased region" description="Pro residues" evidence="1">
    <location>
        <begin position="87"/>
        <end position="104"/>
    </location>
</feature>
<feature type="region of interest" description="Disordered" evidence="1">
    <location>
        <begin position="278"/>
        <end position="326"/>
    </location>
</feature>
<protein>
    <submittedName>
        <fullName evidence="2">Uncharacterized protein</fullName>
    </submittedName>
</protein>
<keyword evidence="3" id="KW-1185">Reference proteome</keyword>
<name>A0ABN8ZHB3_RANTA</name>
<sequence length="326" mass="34438">MRYLNSQGPGSRRGAGLLEHRTETRGWPPTGETGPSGQAGAPGSWPDSGAAHFSARPHLPAPHAPGPARSHRCPAPQQFGPASSCGPAPPIAAPPPAHLAPPHPSLSRPSPAWPPPPPVAHAPPIAAPPPRAPGLAPTRDPALSHRCPAPHQPDPTSQARGGPQTTLPALGDSRAPSLQSWTLGLVSPSAFPSRPGMPHQARVSAAQSWPPRLPNPVPTLWRPPAHLARQDTPRSVLFPRQLPAEWTRPVHSMRALGARWGEMSLGREPLQPGSPLICACTRRDHPPPTRSQAARPHRFPTERSGRLCPSVQRESQTALGHGHPAP</sequence>
<gene>
    <name evidence="2" type="ORF">MRATA1EN1_LOCUS21348</name>
</gene>
<dbReference type="EMBL" id="OX459968">
    <property type="protein sequence ID" value="CAI9172386.1"/>
    <property type="molecule type" value="Genomic_DNA"/>
</dbReference>
<evidence type="ECO:0000313" key="3">
    <source>
        <dbReference type="Proteomes" id="UP001176941"/>
    </source>
</evidence>
<dbReference type="Proteomes" id="UP001176941">
    <property type="component" value="Chromosome 32"/>
</dbReference>
<proteinExistence type="predicted"/>
<accession>A0ABN8ZHB3</accession>
<feature type="compositionally biased region" description="Polar residues" evidence="1">
    <location>
        <begin position="154"/>
        <end position="167"/>
    </location>
</feature>
<evidence type="ECO:0000313" key="2">
    <source>
        <dbReference type="EMBL" id="CAI9172386.1"/>
    </source>
</evidence>
<reference evidence="2" key="1">
    <citation type="submission" date="2023-04" db="EMBL/GenBank/DDBJ databases">
        <authorList>
            <consortium name="ELIXIR-Norway"/>
        </authorList>
    </citation>
    <scope>NUCLEOTIDE SEQUENCE [LARGE SCALE GENOMIC DNA]</scope>
</reference>
<feature type="region of interest" description="Disordered" evidence="1">
    <location>
        <begin position="1"/>
        <end position="175"/>
    </location>
</feature>